<feature type="region of interest" description="Disordered" evidence="5">
    <location>
        <begin position="87"/>
        <end position="170"/>
    </location>
</feature>
<evidence type="ECO:0000256" key="4">
    <source>
        <dbReference type="SAM" id="Coils"/>
    </source>
</evidence>
<dbReference type="Proteomes" id="UP000735302">
    <property type="component" value="Unassembled WGS sequence"/>
</dbReference>
<evidence type="ECO:0000256" key="3">
    <source>
        <dbReference type="ARBA" id="ARBA00023054"/>
    </source>
</evidence>
<dbReference type="GO" id="GO:1903566">
    <property type="term" value="P:positive regulation of protein localization to cilium"/>
    <property type="evidence" value="ECO:0007669"/>
    <property type="project" value="TreeGrafter"/>
</dbReference>
<organism evidence="6 7">
    <name type="scientific">Plakobranchus ocellatus</name>
    <dbReference type="NCBI Taxonomy" id="259542"/>
    <lineage>
        <taxon>Eukaryota</taxon>
        <taxon>Metazoa</taxon>
        <taxon>Spiralia</taxon>
        <taxon>Lophotrochozoa</taxon>
        <taxon>Mollusca</taxon>
        <taxon>Gastropoda</taxon>
        <taxon>Heterobranchia</taxon>
        <taxon>Euthyneura</taxon>
        <taxon>Panpulmonata</taxon>
        <taxon>Sacoglossa</taxon>
        <taxon>Placobranchoidea</taxon>
        <taxon>Plakobranchidae</taxon>
        <taxon>Plakobranchus</taxon>
    </lineage>
</organism>
<gene>
    <name evidence="6" type="ORF">PoB_004720300</name>
</gene>
<dbReference type="AlphaFoldDB" id="A0AAV4BPI3"/>
<keyword evidence="7" id="KW-1185">Reference proteome</keyword>
<protein>
    <recommendedName>
        <fullName evidence="2">Endosome-associated-trafficking regulator 1</fullName>
    </recommendedName>
</protein>
<sequence>MGCTIYPESSAIATSVLRRDGPGRARLALCVYVWIMITEQITELKMAEKKDDEDNPFSFKTFVSVKEKKTPTIAGASNIDADDIFNVDNEKSKTGGSKNEKHREDQSSGAAKSGSKKSKPKENPFSFKKFLSSTTSESSSSRPSASSGALDRGGQNPVTDLTSLRTEKGPSLLPGACNVDLLVEPRNGFAPLGSKLPLDPGDDLFIESDDEGATADNVSLSASSDRDVALSGQNIPSVLPDFLSDGAALSVSSLGISAMTNSTHEDLLSQIQTLQEENSRLRKDLALEKQRCSDKNQRLSQLQIDMERQKKKEAEETKVMEKAVLQVEENLEATTKRAVHAETAAVKLKQEVKALQNQVKILTAENLAYQSGDGGLSDIRERTKYTAEQLLSASAAAEKNIKELNAGVEKLKLLSQVLSSLEKVTEVKPETSPEKEPKVS</sequence>
<dbReference type="EMBL" id="BLXT01005191">
    <property type="protein sequence ID" value="GFO20698.1"/>
    <property type="molecule type" value="Genomic_DNA"/>
</dbReference>
<evidence type="ECO:0000313" key="6">
    <source>
        <dbReference type="EMBL" id="GFO20698.1"/>
    </source>
</evidence>
<dbReference type="GO" id="GO:0005813">
    <property type="term" value="C:centrosome"/>
    <property type="evidence" value="ECO:0007669"/>
    <property type="project" value="TreeGrafter"/>
</dbReference>
<proteinExistence type="inferred from homology"/>
<dbReference type="PANTHER" id="PTHR31259:SF3">
    <property type="entry name" value="ENDOSOME-ASSOCIATED-TRAFFICKING REGULATOR 1"/>
    <property type="match status" value="1"/>
</dbReference>
<dbReference type="GO" id="GO:0036064">
    <property type="term" value="C:ciliary basal body"/>
    <property type="evidence" value="ECO:0007669"/>
    <property type="project" value="TreeGrafter"/>
</dbReference>
<evidence type="ECO:0000256" key="1">
    <source>
        <dbReference type="ARBA" id="ARBA00007791"/>
    </source>
</evidence>
<feature type="coiled-coil region" evidence="4">
    <location>
        <begin position="264"/>
        <end position="414"/>
    </location>
</feature>
<dbReference type="GO" id="GO:0045724">
    <property type="term" value="P:positive regulation of cilium assembly"/>
    <property type="evidence" value="ECO:0007669"/>
    <property type="project" value="TreeGrafter"/>
</dbReference>
<evidence type="ECO:0000256" key="5">
    <source>
        <dbReference type="SAM" id="MobiDB-lite"/>
    </source>
</evidence>
<accession>A0AAV4BPI3</accession>
<keyword evidence="3 4" id="KW-0175">Coiled coil</keyword>
<dbReference type="InterPro" id="IPR026757">
    <property type="entry name" value="ENTR1"/>
</dbReference>
<feature type="compositionally biased region" description="Low complexity" evidence="5">
    <location>
        <begin position="132"/>
        <end position="147"/>
    </location>
</feature>
<dbReference type="GO" id="GO:0032465">
    <property type="term" value="P:regulation of cytokinesis"/>
    <property type="evidence" value="ECO:0007669"/>
    <property type="project" value="TreeGrafter"/>
</dbReference>
<dbReference type="GO" id="GO:0030496">
    <property type="term" value="C:midbody"/>
    <property type="evidence" value="ECO:0007669"/>
    <property type="project" value="TreeGrafter"/>
</dbReference>
<evidence type="ECO:0000256" key="2">
    <source>
        <dbReference type="ARBA" id="ARBA00016007"/>
    </source>
</evidence>
<feature type="compositionally biased region" description="Basic and acidic residues" evidence="5">
    <location>
        <begin position="88"/>
        <end position="106"/>
    </location>
</feature>
<evidence type="ECO:0000313" key="7">
    <source>
        <dbReference type="Proteomes" id="UP000735302"/>
    </source>
</evidence>
<comment type="caution">
    <text evidence="6">The sequence shown here is derived from an EMBL/GenBank/DDBJ whole genome shotgun (WGS) entry which is preliminary data.</text>
</comment>
<dbReference type="GO" id="GO:0005769">
    <property type="term" value="C:early endosome"/>
    <property type="evidence" value="ECO:0007669"/>
    <property type="project" value="TreeGrafter"/>
</dbReference>
<dbReference type="GO" id="GO:0055037">
    <property type="term" value="C:recycling endosome"/>
    <property type="evidence" value="ECO:0007669"/>
    <property type="project" value="TreeGrafter"/>
</dbReference>
<reference evidence="6 7" key="1">
    <citation type="journal article" date="2021" name="Elife">
        <title>Chloroplast acquisition without the gene transfer in kleptoplastic sea slugs, Plakobranchus ocellatus.</title>
        <authorList>
            <person name="Maeda T."/>
            <person name="Takahashi S."/>
            <person name="Yoshida T."/>
            <person name="Shimamura S."/>
            <person name="Takaki Y."/>
            <person name="Nagai Y."/>
            <person name="Toyoda A."/>
            <person name="Suzuki Y."/>
            <person name="Arimoto A."/>
            <person name="Ishii H."/>
            <person name="Satoh N."/>
            <person name="Nishiyama T."/>
            <person name="Hasebe M."/>
            <person name="Maruyama T."/>
            <person name="Minagawa J."/>
            <person name="Obokata J."/>
            <person name="Shigenobu S."/>
        </authorList>
    </citation>
    <scope>NUCLEOTIDE SEQUENCE [LARGE SCALE GENOMIC DNA]</scope>
</reference>
<dbReference type="PANTHER" id="PTHR31259">
    <property type="entry name" value="ENDOSOME-ASSOCIATED TRAFFICKING REGULATOR 1"/>
    <property type="match status" value="1"/>
</dbReference>
<comment type="similarity">
    <text evidence="1">Belongs to the ENTR1 family.</text>
</comment>
<name>A0AAV4BPI3_9GAST</name>